<dbReference type="EMBL" id="MU863635">
    <property type="protein sequence ID" value="KAK4101456.1"/>
    <property type="molecule type" value="Genomic_DNA"/>
</dbReference>
<reference evidence="3" key="1">
    <citation type="journal article" date="2023" name="Mol. Phylogenet. Evol.">
        <title>Genome-scale phylogeny and comparative genomics of the fungal order Sordariales.</title>
        <authorList>
            <person name="Hensen N."/>
            <person name="Bonometti L."/>
            <person name="Westerberg I."/>
            <person name="Brannstrom I.O."/>
            <person name="Guillou S."/>
            <person name="Cros-Aarteil S."/>
            <person name="Calhoun S."/>
            <person name="Haridas S."/>
            <person name="Kuo A."/>
            <person name="Mondo S."/>
            <person name="Pangilinan J."/>
            <person name="Riley R."/>
            <person name="LaButti K."/>
            <person name="Andreopoulos B."/>
            <person name="Lipzen A."/>
            <person name="Chen C."/>
            <person name="Yan M."/>
            <person name="Daum C."/>
            <person name="Ng V."/>
            <person name="Clum A."/>
            <person name="Steindorff A."/>
            <person name="Ohm R.A."/>
            <person name="Martin F."/>
            <person name="Silar P."/>
            <person name="Natvig D.O."/>
            <person name="Lalanne C."/>
            <person name="Gautier V."/>
            <person name="Ament-Velasquez S.L."/>
            <person name="Kruys A."/>
            <person name="Hutchinson M.I."/>
            <person name="Powell A.J."/>
            <person name="Barry K."/>
            <person name="Miller A.N."/>
            <person name="Grigoriev I.V."/>
            <person name="Debuchy R."/>
            <person name="Gladieux P."/>
            <person name="Hiltunen Thoren M."/>
            <person name="Johannesson H."/>
        </authorList>
    </citation>
    <scope>NUCLEOTIDE SEQUENCE</scope>
    <source>
        <strain evidence="3">CBS 757.83</strain>
    </source>
</reference>
<keyword evidence="1" id="KW-1133">Transmembrane helix</keyword>
<feature type="transmembrane region" description="Helical" evidence="1">
    <location>
        <begin position="107"/>
        <end position="130"/>
    </location>
</feature>
<accession>A0AAN6T238</accession>
<comment type="caution">
    <text evidence="3">The sequence shown here is derived from an EMBL/GenBank/DDBJ whole genome shotgun (WGS) entry which is preliminary data.</text>
</comment>
<evidence type="ECO:0000256" key="1">
    <source>
        <dbReference type="SAM" id="Phobius"/>
    </source>
</evidence>
<feature type="transmembrane region" description="Helical" evidence="1">
    <location>
        <begin position="73"/>
        <end position="91"/>
    </location>
</feature>
<sequence length="245" mass="26620">MGIPHSLLWLIGIATFLLSVDAAVSLALVSTMVAFLHDHGHGPFAVTPRGKSPFLLFDEPASLVTDQGHTGNAAGGTALVLVGFGGVISLWRESRTRKKWTRSSHLFYIWSVVVLLSWFLTTAALIYTLVETSMTSGQAIDVGVAWTPENWYAAVLALPLASADQRRVVGGNLRLMRAWRWNLVALLLLGSALLALVAVEVAQVRRRNRQPVSMAEVLVEPSSNGSRHAAKMVKPWNSKSDAMRA</sequence>
<name>A0AAN6T238_9PEZI</name>
<feature type="chain" id="PRO_5043018020" evidence="2">
    <location>
        <begin position="23"/>
        <end position="245"/>
    </location>
</feature>
<feature type="transmembrane region" description="Helical" evidence="1">
    <location>
        <begin position="179"/>
        <end position="199"/>
    </location>
</feature>
<reference evidence="3" key="2">
    <citation type="submission" date="2023-05" db="EMBL/GenBank/DDBJ databases">
        <authorList>
            <consortium name="Lawrence Berkeley National Laboratory"/>
            <person name="Steindorff A."/>
            <person name="Hensen N."/>
            <person name="Bonometti L."/>
            <person name="Westerberg I."/>
            <person name="Brannstrom I.O."/>
            <person name="Guillou S."/>
            <person name="Cros-Aarteil S."/>
            <person name="Calhoun S."/>
            <person name="Haridas S."/>
            <person name="Kuo A."/>
            <person name="Mondo S."/>
            <person name="Pangilinan J."/>
            <person name="Riley R."/>
            <person name="Labutti K."/>
            <person name="Andreopoulos B."/>
            <person name="Lipzen A."/>
            <person name="Chen C."/>
            <person name="Yanf M."/>
            <person name="Daum C."/>
            <person name="Ng V."/>
            <person name="Clum A."/>
            <person name="Ohm R."/>
            <person name="Martin F."/>
            <person name="Silar P."/>
            <person name="Natvig D."/>
            <person name="Lalanne C."/>
            <person name="Gautier V."/>
            <person name="Ament-Velasquez S.L."/>
            <person name="Kruys A."/>
            <person name="Hutchinson M.I."/>
            <person name="Powell A.J."/>
            <person name="Barry K."/>
            <person name="Miller A.N."/>
            <person name="Grigoriev I.V."/>
            <person name="Debuchy R."/>
            <person name="Gladieux P."/>
            <person name="Thoren M.H."/>
            <person name="Johannesson H."/>
        </authorList>
    </citation>
    <scope>NUCLEOTIDE SEQUENCE</scope>
    <source>
        <strain evidence="3">CBS 757.83</strain>
    </source>
</reference>
<organism evidence="3 4">
    <name type="scientific">Parathielavia hyrcaniae</name>
    <dbReference type="NCBI Taxonomy" id="113614"/>
    <lineage>
        <taxon>Eukaryota</taxon>
        <taxon>Fungi</taxon>
        <taxon>Dikarya</taxon>
        <taxon>Ascomycota</taxon>
        <taxon>Pezizomycotina</taxon>
        <taxon>Sordariomycetes</taxon>
        <taxon>Sordariomycetidae</taxon>
        <taxon>Sordariales</taxon>
        <taxon>Chaetomiaceae</taxon>
        <taxon>Parathielavia</taxon>
    </lineage>
</organism>
<dbReference type="Proteomes" id="UP001305647">
    <property type="component" value="Unassembled WGS sequence"/>
</dbReference>
<gene>
    <name evidence="3" type="ORF">N658DRAFT_515965</name>
</gene>
<evidence type="ECO:0000256" key="2">
    <source>
        <dbReference type="SAM" id="SignalP"/>
    </source>
</evidence>
<evidence type="ECO:0000313" key="3">
    <source>
        <dbReference type="EMBL" id="KAK4101456.1"/>
    </source>
</evidence>
<proteinExistence type="predicted"/>
<dbReference type="AlphaFoldDB" id="A0AAN6T238"/>
<protein>
    <submittedName>
        <fullName evidence="3">Uncharacterized protein</fullName>
    </submittedName>
</protein>
<evidence type="ECO:0000313" key="4">
    <source>
        <dbReference type="Proteomes" id="UP001305647"/>
    </source>
</evidence>
<keyword evidence="4" id="KW-1185">Reference proteome</keyword>
<feature type="signal peptide" evidence="2">
    <location>
        <begin position="1"/>
        <end position="22"/>
    </location>
</feature>
<keyword evidence="2" id="KW-0732">Signal</keyword>
<keyword evidence="1" id="KW-0472">Membrane</keyword>
<keyword evidence="1" id="KW-0812">Transmembrane</keyword>